<dbReference type="EMBL" id="MCGQ01000001">
    <property type="protein sequence ID" value="OXZ00505.1"/>
    <property type="molecule type" value="Genomic_DNA"/>
</dbReference>
<reference evidence="1 2" key="1">
    <citation type="submission" date="2016-07" db="EMBL/GenBank/DDBJ databases">
        <title>Draft genome of Streptomyces diastatochromogenes.</title>
        <authorList>
            <person name="Podduturi R."/>
            <person name="Lukassen M.B."/>
            <person name="Clausen N."/>
            <person name="Nielsen J.L."/>
            <person name="Jorgensen N.O."/>
        </authorList>
    </citation>
    <scope>NUCLEOTIDE SEQUENCE [LARGE SCALE GENOMIC DNA]</scope>
    <source>
        <strain evidence="1 2">DSM 40608</strain>
    </source>
</reference>
<dbReference type="Proteomes" id="UP000215483">
    <property type="component" value="Unassembled WGS sequence"/>
</dbReference>
<protein>
    <submittedName>
        <fullName evidence="1">Uncharacterized protein</fullName>
    </submittedName>
</protein>
<evidence type="ECO:0000313" key="1">
    <source>
        <dbReference type="EMBL" id="OXZ00505.1"/>
    </source>
</evidence>
<proteinExistence type="predicted"/>
<evidence type="ECO:0000313" key="2">
    <source>
        <dbReference type="Proteomes" id="UP000215483"/>
    </source>
</evidence>
<keyword evidence="2" id="KW-1185">Reference proteome</keyword>
<name>A0A233SY04_STRDA</name>
<organism evidence="1 2">
    <name type="scientific">Streptomyces diastatochromogenes</name>
    <dbReference type="NCBI Taxonomy" id="42236"/>
    <lineage>
        <taxon>Bacteria</taxon>
        <taxon>Bacillati</taxon>
        <taxon>Actinomycetota</taxon>
        <taxon>Actinomycetes</taxon>
        <taxon>Kitasatosporales</taxon>
        <taxon>Streptomycetaceae</taxon>
        <taxon>Streptomyces</taxon>
    </lineage>
</organism>
<accession>A0A233SY04</accession>
<comment type="caution">
    <text evidence="1">The sequence shown here is derived from an EMBL/GenBank/DDBJ whole genome shotgun (WGS) entry which is preliminary data.</text>
</comment>
<dbReference type="AlphaFoldDB" id="A0A233SY04"/>
<gene>
    <name evidence="1" type="ORF">BEK98_00050</name>
</gene>
<sequence>MMPRRLAGRAVSLQVQDAPGIGPMVNPGRSPSLGAEEATCVEAVYLNQYLTPWWCEQVPCECREYDRESSLHFAVSYLSFGL</sequence>